<sequence>MPENDINGMRPKEDEREYLRKLIAEWNASRMDLFAISEPGEDLEYRGVMRFFFQDAGAKMATKCVRVTSVETAEDVTNVLVEKFRPDMKMLTNPNYSLYEVHPNGDSRKLSKEEKPLVVQLSWLEDDREGRFLLKSDSEALVTTNVFNTENDPGQSFKRRLSKREKKELKKKKEEDAKKAKILGPPSPTKSSDDSAIAQTLYNELPETSFTRSISNPEIVMKMRRQRKLEQKLKEFQSSEGVADSGGTLKIFAETLKPEIPYKTLLVSMRDPTTYVVKEALEKYKMEKENPEEYCLVMVNIPPEGANGTNVLGKERIVHDEDNPLAIAATWPKNQGHVVFHLRRRANMPQYRKQKRRSKSPSRVPQDKTPEKGVGERLANNPFPEHLLPYLRELTSDGHELDYRGNEHRLPMEVTEVGSEKSMSSGGSYLELFAPYILPRHCVITNMDGIVSVTPTSGDAEVYVDGKRIYESTRLNHGSTIKFGRLHTYKFGDPAYEENSNIPGSPGREESVSSDSDSQRRRESRSGPRGMNREYEQNNHESGMFETTFGVDGEVETYTNEKADLSPRSMSSQPDDGMGDKLPARLEFRESGEDAFFAAVISEVNGDRVHFKLAPTYTLYMCCRYRTSPAYREEISRQERSERLTHTVQKIANMVRSTVEENSQFPGSLAFWIANSSELLHFLNQDIDVAPLLKESQQVLYQSVQMSFKHLVQCVEQELRTLMSAFLDITEDADMEDSDVESMLDPDASDGIAGERSFRYGPTGRPIGGDSWLGGRRRHGKPTISEILFTLSSAMSLLRRCRVNATLTIQVFSHLFHYINMWIFNKLVLQPQLGLCTRDWGYRLRRRLGRVESWAQKQGLELAADCHLCRVVQAAQLLQAPKNSHSDLNNISSVCYKLNSMQLRMLLENYRPAPDELDIPRDLIDNVVAVAENTADQLLRNQGQEVILEEDPQPQLQFMLPSDRYSSEVIRGVPSGLREFLKPLEGIGLCRLTIQPASSGLWTVYHTKYNKDNLSGGDGTPRSPQAPEIMEVSFYKGQGGMGLSIVAAKGAGQDKLGIYIKQVVKGGAAAKDGRLQAGDQLLSVNGESLVGVPQERAAELMVKSGADVTLRIAKQGAIYHGLATLLNQPAQIVTRDPLQNLIVVGNEDLVEASPTIPEQEMQRPPGRWLPPGRSQSLNRWGEEDRGRPTYQGQWEIEEDRRKRDADEERRRIEEQRRQAEEERRLEQEKILAEHERLFREEEKRLAEQRRQAEEQRRLEEERRQEEERRLQEQRRRAEEQRRLEEERRRAEEQKRVEEERRREEERRLEEQRVYAEEQRRIEEARAREERRLAEEQRRLDEERRREEEQRQEEQRRFGGDRRRLEVERKRGEDALKMIGQQQRRQKPSVSRASPQTIQVEVVRPPARAEKERSPLTVKVAEPEMVPQKRNNYYSSPTSAGSLSPKKESPRDKEDNSTDEPPSSPIRIDSRNSRFGRYIMVTQAGSGGAQPERAGESEVNSRDNWKSNEREEFSRWQQTEKRSAEERESAFERREREEKERREQEAWRFHLERQRRGQEEIGRPDKQERDPRTEEWERGRVERGRRDRERQEVEREERERIEEERIMNQMQREELIERREREEHLKQLEGEQAQQRNMEQARLRAGNKGSKEYLDKIESLSADEVEREFQRRLEEERKRKEEDGYEEERKADGLVSVTRVKYHAPDKEERMERGRKIDLLLDETMRRDRERKEAERWRQQKGEDEEKLRSDRQQRLSQQLETDREQQRESQRRLREQRDKEQEEWLKEQREKRDQLRMDQEKMRLEKKMQEEEDRNKKRQEIQQRREQEELLRRESEKQKQEQERLLAEEKRNAELRRDIERKKQFEEQRIVKEKEEQLRKQLLEGQQQQEGRTRKPSTEDHVSELKSRATADYERRRKLIDVEVSRQRPEPVSALKNPSLPKPKKQVSFSNVATEISDPTSSYVVGSSAGYTARVTPAPSIKYVNTRAPIDEPDAGRPPILDDDDELPPPPPPPPPPEELLEDDNLPPPPPMKSQQSYDRFSALSNDRSRSLGYSSRVTVTSQGPPEYPPAYSNAGIPLRQPPVTSSSAYPSYVTLPRKPRPVSYPNAFEMNQQGPAMVPTRYGSQENVLDGPGSRPQPPPSYAPKPARLDSAQLNGPENARGRLARMSLTDEEKSESQFVSKKPENLHFRDKLKMFNKESPEEKVRASKWQQEQLSQINGDY</sequence>
<evidence type="ECO:0000256" key="2">
    <source>
        <dbReference type="SAM" id="MobiDB-lite"/>
    </source>
</evidence>
<dbReference type="InterPro" id="IPR029071">
    <property type="entry name" value="Ubiquitin-like_domsf"/>
</dbReference>
<keyword evidence="7" id="KW-1185">Reference proteome</keyword>
<dbReference type="PANTHER" id="PTHR10398:SF2">
    <property type="entry name" value="AFADIN"/>
    <property type="match status" value="1"/>
</dbReference>
<dbReference type="Proteomes" id="UP001249851">
    <property type="component" value="Unassembled WGS sequence"/>
</dbReference>
<feature type="compositionally biased region" description="Basic and acidic residues" evidence="2">
    <location>
        <begin position="1666"/>
        <end position="1691"/>
    </location>
</feature>
<feature type="compositionally biased region" description="Basic residues" evidence="2">
    <location>
        <begin position="344"/>
        <end position="360"/>
    </location>
</feature>
<feature type="region of interest" description="Disordered" evidence="2">
    <location>
        <begin position="559"/>
        <end position="578"/>
    </location>
</feature>
<feature type="compositionally biased region" description="Basic and acidic residues" evidence="2">
    <location>
        <begin position="365"/>
        <end position="375"/>
    </location>
</feature>
<dbReference type="InterPro" id="IPR001478">
    <property type="entry name" value="PDZ"/>
</dbReference>
<evidence type="ECO:0000313" key="7">
    <source>
        <dbReference type="Proteomes" id="UP001249851"/>
    </source>
</evidence>
<dbReference type="InterPro" id="IPR036034">
    <property type="entry name" value="PDZ_sf"/>
</dbReference>
<feature type="domain" description="PDZ" evidence="3">
    <location>
        <begin position="1031"/>
        <end position="1116"/>
    </location>
</feature>
<dbReference type="GO" id="GO:0007165">
    <property type="term" value="P:signal transduction"/>
    <property type="evidence" value="ECO:0007669"/>
    <property type="project" value="InterPro"/>
</dbReference>
<dbReference type="PROSITE" id="PS50200">
    <property type="entry name" value="RA"/>
    <property type="match status" value="2"/>
</dbReference>
<dbReference type="FunFam" id="2.30.42.10:FF:000032">
    <property type="entry name" value="Afadin isoform A"/>
    <property type="match status" value="1"/>
</dbReference>
<feature type="compositionally biased region" description="Basic and acidic residues" evidence="2">
    <location>
        <begin position="1760"/>
        <end position="1882"/>
    </location>
</feature>
<feature type="compositionally biased region" description="Basic and acidic residues" evidence="2">
    <location>
        <begin position="1648"/>
        <end position="1657"/>
    </location>
</feature>
<reference evidence="6" key="1">
    <citation type="journal article" date="2023" name="G3 (Bethesda)">
        <title>Whole genome assembly and annotation of the endangered Caribbean coral Acropora cervicornis.</title>
        <authorList>
            <person name="Selwyn J.D."/>
            <person name="Vollmer S.V."/>
        </authorList>
    </citation>
    <scope>NUCLEOTIDE SEQUENCE</scope>
    <source>
        <strain evidence="6">K2</strain>
    </source>
</reference>
<feature type="compositionally biased region" description="Polar residues" evidence="2">
    <location>
        <begin position="2033"/>
        <end position="2064"/>
    </location>
</feature>
<dbReference type="Pfam" id="PF00498">
    <property type="entry name" value="FHA"/>
    <property type="match status" value="1"/>
</dbReference>
<feature type="region of interest" description="Disordered" evidence="2">
    <location>
        <begin position="1279"/>
        <end position="1316"/>
    </location>
</feature>
<feature type="region of interest" description="Disordered" evidence="2">
    <location>
        <begin position="344"/>
        <end position="379"/>
    </location>
</feature>
<dbReference type="CDD" id="cd15471">
    <property type="entry name" value="Myo5p-like_CBD_afadin"/>
    <property type="match status" value="1"/>
</dbReference>
<dbReference type="Pfam" id="PF01843">
    <property type="entry name" value="DIL"/>
    <property type="match status" value="1"/>
</dbReference>
<proteinExistence type="predicted"/>
<feature type="region of interest" description="Disordered" evidence="2">
    <location>
        <begin position="1153"/>
        <end position="1210"/>
    </location>
</feature>
<dbReference type="InterPro" id="IPR000253">
    <property type="entry name" value="FHA_dom"/>
</dbReference>
<dbReference type="PANTHER" id="PTHR10398">
    <property type="entry name" value="AFADIN"/>
    <property type="match status" value="1"/>
</dbReference>
<feature type="compositionally biased region" description="Polar residues" evidence="2">
    <location>
        <begin position="1428"/>
        <end position="1441"/>
    </location>
</feature>
<evidence type="ECO:0000259" key="3">
    <source>
        <dbReference type="PROSITE" id="PS50106"/>
    </source>
</evidence>
<dbReference type="Pfam" id="PF00788">
    <property type="entry name" value="RA"/>
    <property type="match status" value="2"/>
</dbReference>
<feature type="compositionally biased region" description="Basic and acidic residues" evidence="2">
    <location>
        <begin position="1702"/>
        <end position="1753"/>
    </location>
</feature>
<dbReference type="Gene3D" id="3.10.20.90">
    <property type="entry name" value="Phosphatidylinositol 3-kinase Catalytic Subunit, Chain A, domain 1"/>
    <property type="match status" value="2"/>
</dbReference>
<gene>
    <name evidence="6" type="ORF">P5673_004286</name>
</gene>
<keyword evidence="1" id="KW-0130">Cell adhesion</keyword>
<feature type="compositionally biased region" description="Polar residues" evidence="2">
    <location>
        <begin position="1947"/>
        <end position="1965"/>
    </location>
</feature>
<feature type="region of interest" description="Disordered" evidence="2">
    <location>
        <begin position="1627"/>
        <end position="2187"/>
    </location>
</feature>
<feature type="domain" description="Ras-associating" evidence="4">
    <location>
        <begin position="45"/>
        <end position="139"/>
    </location>
</feature>
<dbReference type="PROSITE" id="PS51126">
    <property type="entry name" value="DILUTE"/>
    <property type="match status" value="1"/>
</dbReference>
<dbReference type="SUPFAM" id="SSF50156">
    <property type="entry name" value="PDZ domain-like"/>
    <property type="match status" value="1"/>
</dbReference>
<feature type="compositionally biased region" description="Basic and acidic residues" evidence="2">
    <location>
        <begin position="2170"/>
        <end position="2187"/>
    </location>
</feature>
<feature type="compositionally biased region" description="Basic and acidic residues" evidence="2">
    <location>
        <begin position="165"/>
        <end position="179"/>
    </location>
</feature>
<dbReference type="PROSITE" id="PS50106">
    <property type="entry name" value="PDZ"/>
    <property type="match status" value="1"/>
</dbReference>
<feature type="region of interest" description="Disordered" evidence="2">
    <location>
        <begin position="2199"/>
        <end position="2223"/>
    </location>
</feature>
<dbReference type="Gene3D" id="2.60.200.20">
    <property type="match status" value="1"/>
</dbReference>
<dbReference type="EMBL" id="JARQWQ010000007">
    <property type="protein sequence ID" value="KAK2570603.1"/>
    <property type="molecule type" value="Genomic_DNA"/>
</dbReference>
<comment type="caution">
    <text evidence="6">The sequence shown here is derived from an EMBL/GenBank/DDBJ whole genome shotgun (WGS) entry which is preliminary data.</text>
</comment>
<feature type="domain" description="Ras-associating" evidence="4">
    <location>
        <begin position="245"/>
        <end position="347"/>
    </location>
</feature>
<dbReference type="SUPFAM" id="SSF49879">
    <property type="entry name" value="SMAD/FHA domain"/>
    <property type="match status" value="1"/>
</dbReference>
<feature type="region of interest" description="Disordered" evidence="2">
    <location>
        <begin position="494"/>
        <end position="545"/>
    </location>
</feature>
<dbReference type="GO" id="GO:0007155">
    <property type="term" value="P:cell adhesion"/>
    <property type="evidence" value="ECO:0007669"/>
    <property type="project" value="UniProtKB-KW"/>
</dbReference>
<evidence type="ECO:0000256" key="1">
    <source>
        <dbReference type="ARBA" id="ARBA00022889"/>
    </source>
</evidence>
<reference evidence="6" key="2">
    <citation type="journal article" date="2023" name="Science">
        <title>Genomic signatures of disease resistance in endangered staghorn corals.</title>
        <authorList>
            <person name="Vollmer S.V."/>
            <person name="Selwyn J.D."/>
            <person name="Despard B.A."/>
            <person name="Roesel C.L."/>
        </authorList>
    </citation>
    <scope>NUCLEOTIDE SEQUENCE</scope>
    <source>
        <strain evidence="6">K2</strain>
    </source>
</reference>
<dbReference type="InterPro" id="IPR000159">
    <property type="entry name" value="RA_dom"/>
</dbReference>
<dbReference type="SMART" id="SM00314">
    <property type="entry name" value="RA"/>
    <property type="match status" value="2"/>
</dbReference>
<dbReference type="InterPro" id="IPR028842">
    <property type="entry name" value="Afadin"/>
</dbReference>
<dbReference type="Pfam" id="PF00595">
    <property type="entry name" value="PDZ"/>
    <property type="match status" value="1"/>
</dbReference>
<dbReference type="GO" id="GO:0005911">
    <property type="term" value="C:cell-cell junction"/>
    <property type="evidence" value="ECO:0007669"/>
    <property type="project" value="InterPro"/>
</dbReference>
<feature type="compositionally biased region" description="Polar residues" evidence="2">
    <location>
        <begin position="1379"/>
        <end position="1398"/>
    </location>
</feature>
<feature type="compositionally biased region" description="Basic and acidic residues" evidence="2">
    <location>
        <begin position="1891"/>
        <end position="1929"/>
    </location>
</feature>
<name>A0AAD9VDJ3_ACRCE</name>
<dbReference type="SMART" id="SM00228">
    <property type="entry name" value="PDZ"/>
    <property type="match status" value="1"/>
</dbReference>
<dbReference type="Gene3D" id="2.30.42.10">
    <property type="match status" value="1"/>
</dbReference>
<dbReference type="CDD" id="cd06789">
    <property type="entry name" value="PDZ_AFDN-like"/>
    <property type="match status" value="1"/>
</dbReference>
<feature type="compositionally biased region" description="Pro residues" evidence="2">
    <location>
        <begin position="2008"/>
        <end position="2018"/>
    </location>
</feature>
<feature type="compositionally biased region" description="Basic and acidic residues" evidence="2">
    <location>
        <begin position="1492"/>
        <end position="1605"/>
    </location>
</feature>
<feature type="compositionally biased region" description="Polar residues" evidence="2">
    <location>
        <begin position="2210"/>
        <end position="2223"/>
    </location>
</feature>
<dbReference type="InterPro" id="IPR008984">
    <property type="entry name" value="SMAD_FHA_dom_sf"/>
</dbReference>
<dbReference type="CDD" id="cd01782">
    <property type="entry name" value="RA1_Afadin"/>
    <property type="match status" value="1"/>
</dbReference>
<evidence type="ECO:0000313" key="6">
    <source>
        <dbReference type="EMBL" id="KAK2570603.1"/>
    </source>
</evidence>
<feature type="compositionally biased region" description="Basic and acidic residues" evidence="2">
    <location>
        <begin position="507"/>
        <end position="539"/>
    </location>
</feature>
<feature type="compositionally biased region" description="Basic and acidic residues" evidence="2">
    <location>
        <begin position="1444"/>
        <end position="1455"/>
    </location>
</feature>
<evidence type="ECO:0000259" key="4">
    <source>
        <dbReference type="PROSITE" id="PS50200"/>
    </source>
</evidence>
<accession>A0AAD9VDJ3</accession>
<feature type="compositionally biased region" description="Basic and acidic residues" evidence="2">
    <location>
        <begin position="1329"/>
        <end position="1375"/>
    </location>
</feature>
<dbReference type="InterPro" id="IPR037977">
    <property type="entry name" value="CBD_Afadin"/>
</dbReference>
<dbReference type="CDD" id="cd22711">
    <property type="entry name" value="FHA_AFDN"/>
    <property type="match status" value="1"/>
</dbReference>
<dbReference type="InterPro" id="IPR002710">
    <property type="entry name" value="Dilute_dom"/>
</dbReference>
<protein>
    <submittedName>
        <fullName evidence="6">Afadin</fullName>
    </submittedName>
</protein>
<dbReference type="SUPFAM" id="SSF54236">
    <property type="entry name" value="Ubiquitin-like"/>
    <property type="match status" value="2"/>
</dbReference>
<feature type="region of interest" description="Disordered" evidence="2">
    <location>
        <begin position="1329"/>
        <end position="1605"/>
    </location>
</feature>
<dbReference type="SMART" id="SM01132">
    <property type="entry name" value="DIL"/>
    <property type="match status" value="1"/>
</dbReference>
<evidence type="ECO:0000259" key="5">
    <source>
        <dbReference type="PROSITE" id="PS51126"/>
    </source>
</evidence>
<dbReference type="CDD" id="cd01781">
    <property type="entry name" value="RA2_Afadin"/>
    <property type="match status" value="1"/>
</dbReference>
<feature type="region of interest" description="Disordered" evidence="2">
    <location>
        <begin position="162"/>
        <end position="195"/>
    </location>
</feature>
<feature type="domain" description="Dilute" evidence="5">
    <location>
        <begin position="649"/>
        <end position="933"/>
    </location>
</feature>
<organism evidence="6 7">
    <name type="scientific">Acropora cervicornis</name>
    <name type="common">Staghorn coral</name>
    <dbReference type="NCBI Taxonomy" id="6130"/>
    <lineage>
        <taxon>Eukaryota</taxon>
        <taxon>Metazoa</taxon>
        <taxon>Cnidaria</taxon>
        <taxon>Anthozoa</taxon>
        <taxon>Hexacorallia</taxon>
        <taxon>Scleractinia</taxon>
        <taxon>Astrocoeniina</taxon>
        <taxon>Acroporidae</taxon>
        <taxon>Acropora</taxon>
    </lineage>
</organism>
<feature type="compositionally biased region" description="Basic and acidic residues" evidence="2">
    <location>
        <begin position="1198"/>
        <end position="1210"/>
    </location>
</feature>